<organism evidence="1">
    <name type="scientific">viral metagenome</name>
    <dbReference type="NCBI Taxonomy" id="1070528"/>
    <lineage>
        <taxon>unclassified sequences</taxon>
        <taxon>metagenomes</taxon>
        <taxon>organismal metagenomes</taxon>
    </lineage>
</organism>
<sequence>MAFTRFHDDSSRIKKQVEESSFVGRYMLNVPGPGDSLPFYEDPQLRLQKWGANLKTNTVNMESDLFGLSRPLNRDLIDENDYKQYAARTGDVFYNNKQPFIEESRASHPAWMYKDLEQTRWENPFLNPLNGLEKGFNENIQTRILEKDYFQPTIPIINSGAHYYLTGESICVGGNCSNGFDPKTLYVNRIH</sequence>
<name>A0A6C0DBH9_9ZZZZ</name>
<accession>A0A6C0DBH9</accession>
<protein>
    <submittedName>
        <fullName evidence="1">Uncharacterized protein</fullName>
    </submittedName>
</protein>
<dbReference type="EMBL" id="MN739577">
    <property type="protein sequence ID" value="QHT13773.1"/>
    <property type="molecule type" value="Genomic_DNA"/>
</dbReference>
<evidence type="ECO:0000313" key="1">
    <source>
        <dbReference type="EMBL" id="QHT13773.1"/>
    </source>
</evidence>
<proteinExistence type="predicted"/>
<dbReference type="AlphaFoldDB" id="A0A6C0DBH9"/>
<reference evidence="1" key="1">
    <citation type="journal article" date="2020" name="Nature">
        <title>Giant virus diversity and host interactions through global metagenomics.</title>
        <authorList>
            <person name="Schulz F."/>
            <person name="Roux S."/>
            <person name="Paez-Espino D."/>
            <person name="Jungbluth S."/>
            <person name="Walsh D.A."/>
            <person name="Denef V.J."/>
            <person name="McMahon K.D."/>
            <person name="Konstantinidis K.T."/>
            <person name="Eloe-Fadrosh E.A."/>
            <person name="Kyrpides N.C."/>
            <person name="Woyke T."/>
        </authorList>
    </citation>
    <scope>NUCLEOTIDE SEQUENCE</scope>
    <source>
        <strain evidence="1">GVMAG-M-3300023174-134</strain>
    </source>
</reference>